<comment type="similarity">
    <text evidence="1">Belongs to the NipSnap family.</text>
</comment>
<dbReference type="GO" id="GO:0005739">
    <property type="term" value="C:mitochondrion"/>
    <property type="evidence" value="ECO:0007669"/>
    <property type="project" value="TreeGrafter"/>
</dbReference>
<organism evidence="3 4">
    <name type="scientific">Meganyctiphanes norvegica</name>
    <name type="common">Northern krill</name>
    <name type="synonym">Thysanopoda norvegica</name>
    <dbReference type="NCBI Taxonomy" id="48144"/>
    <lineage>
        <taxon>Eukaryota</taxon>
        <taxon>Metazoa</taxon>
        <taxon>Ecdysozoa</taxon>
        <taxon>Arthropoda</taxon>
        <taxon>Crustacea</taxon>
        <taxon>Multicrustacea</taxon>
        <taxon>Malacostraca</taxon>
        <taxon>Eumalacostraca</taxon>
        <taxon>Eucarida</taxon>
        <taxon>Euphausiacea</taxon>
        <taxon>Euphausiidae</taxon>
        <taxon>Meganyctiphanes</taxon>
    </lineage>
</organism>
<dbReference type="InterPro" id="IPR011008">
    <property type="entry name" value="Dimeric_a/b-barrel"/>
</dbReference>
<evidence type="ECO:0000256" key="1">
    <source>
        <dbReference type="ARBA" id="ARBA00005291"/>
    </source>
</evidence>
<name>A0AAV2QQS5_MEGNR</name>
<protein>
    <recommendedName>
        <fullName evidence="2">NIPSNAP domain-containing protein</fullName>
    </recommendedName>
</protein>
<proteinExistence type="inferred from homology"/>
<keyword evidence="4" id="KW-1185">Reference proteome</keyword>
<comment type="caution">
    <text evidence="3">The sequence shown here is derived from an EMBL/GenBank/DDBJ whole genome shotgun (WGS) entry which is preliminary data.</text>
</comment>
<evidence type="ECO:0000259" key="2">
    <source>
        <dbReference type="Pfam" id="PF07978"/>
    </source>
</evidence>
<dbReference type="AlphaFoldDB" id="A0AAV2QQS5"/>
<dbReference type="GO" id="GO:0000423">
    <property type="term" value="P:mitophagy"/>
    <property type="evidence" value="ECO:0007669"/>
    <property type="project" value="UniProtKB-ARBA"/>
</dbReference>
<evidence type="ECO:0000313" key="3">
    <source>
        <dbReference type="EMBL" id="CAL4096315.1"/>
    </source>
</evidence>
<dbReference type="InterPro" id="IPR012577">
    <property type="entry name" value="NIPSNAP"/>
</dbReference>
<gene>
    <name evidence="3" type="ORF">MNOR_LOCUS15697</name>
</gene>
<dbReference type="Proteomes" id="UP001497623">
    <property type="component" value="Unassembled WGS sequence"/>
</dbReference>
<dbReference type="SUPFAM" id="SSF54909">
    <property type="entry name" value="Dimeric alpha+beta barrel"/>
    <property type="match status" value="1"/>
</dbReference>
<dbReference type="EMBL" id="CAXKWB010009935">
    <property type="protein sequence ID" value="CAL4096315.1"/>
    <property type="molecule type" value="Genomic_DNA"/>
</dbReference>
<dbReference type="Gene3D" id="3.30.70.100">
    <property type="match status" value="2"/>
</dbReference>
<dbReference type="PANTHER" id="PTHR21017:SF19">
    <property type="entry name" value="PROTEIN NIPSNAP HOMOLOG 3B"/>
    <property type="match status" value="1"/>
</dbReference>
<dbReference type="PANTHER" id="PTHR21017">
    <property type="entry name" value="NIPSNAP-RELATED"/>
    <property type="match status" value="1"/>
</dbReference>
<reference evidence="3 4" key="1">
    <citation type="submission" date="2024-05" db="EMBL/GenBank/DDBJ databases">
        <authorList>
            <person name="Wallberg A."/>
        </authorList>
    </citation>
    <scope>NUCLEOTIDE SEQUENCE [LARGE SCALE GENOMIC DNA]</scope>
</reference>
<evidence type="ECO:0000313" key="4">
    <source>
        <dbReference type="Proteomes" id="UP001497623"/>
    </source>
</evidence>
<feature type="domain" description="NIPSNAP" evidence="2">
    <location>
        <begin position="43"/>
        <end position="137"/>
    </location>
</feature>
<accession>A0AAV2QQS5</accession>
<dbReference type="InterPro" id="IPR051557">
    <property type="entry name" value="NipSnap_domain"/>
</dbReference>
<dbReference type="Pfam" id="PF07978">
    <property type="entry name" value="NIPSNAP"/>
    <property type="match status" value="1"/>
</dbReference>
<sequence length="247" mass="27155">MASSFLLLRTTLGANIYRTGIRSLTTSGVRQSSSNGDAVGKVYELRTYSVYPQKMRDFLNLTAEEFHLRTAHSVLLGYWTAEIGGLNQVVHLWEYDSLSHRADVRARLAGDPEWLGRYVSKVIDSWQQQDNVLLTLLPGTSLNTPQGTGVYQIVSLNLCGAPAVWSSALVEFVKNSSMTSGSTLVGTWKTALGPGNMAVLLWQHSDPDGCIRLRDALDDTITNVALQNHVSASHSKLLLPHIVSSWK</sequence>